<dbReference type="Pfam" id="PF10129">
    <property type="entry name" value="OpgC_C"/>
    <property type="match status" value="1"/>
</dbReference>
<feature type="transmembrane region" description="Helical" evidence="1">
    <location>
        <begin position="103"/>
        <end position="121"/>
    </location>
</feature>
<feature type="transmembrane region" description="Helical" evidence="1">
    <location>
        <begin position="243"/>
        <end position="264"/>
    </location>
</feature>
<sequence length="384" mass="41512">MNTTVRSDLAAGAVPLPPVRAGRVRDPRLDFFRGVGMYIILVAHIPENQWTLWIPARFGFSDATEIFVFLSGIASAIAFGSTFDRAGFRLGVARVAQRIWQVYWAHVCVFVAVLALLGAAGTTPSGQSYVATLNLQRFAADPAGLAARFLTLTYVPNYFDILPMYLVMLAMMPAMLALERIDPHVPLAVSFQLWLLAQFGLLDLPAEPWSDRPWFFDPFGWQLLFFLGFSIRRGLLRPPAPRPALVAAAVAVVVLSVPFAWYAVLQASPTFAAAAAAIEPLTRKTDFGALRLVHFLAVAWLAWALVPPTSRLLAGRGAGVVRRVGQQSLAVFVAGMVVAQALGILLDHLGRGPIATAAANLLGFAVLTAVAHVAGWFKSAPWKG</sequence>
<organism evidence="2 3">
    <name type="scientific">Oharaeibacter diazotrophicus</name>
    <dbReference type="NCBI Taxonomy" id="1920512"/>
    <lineage>
        <taxon>Bacteria</taxon>
        <taxon>Pseudomonadati</taxon>
        <taxon>Pseudomonadota</taxon>
        <taxon>Alphaproteobacteria</taxon>
        <taxon>Hyphomicrobiales</taxon>
        <taxon>Pleomorphomonadaceae</taxon>
        <taxon>Oharaeibacter</taxon>
    </lineage>
</organism>
<comment type="caution">
    <text evidence="2">The sequence shown here is derived from an EMBL/GenBank/DDBJ whole genome shotgun (WGS) entry which is preliminary data.</text>
</comment>
<keyword evidence="1" id="KW-0472">Membrane</keyword>
<dbReference type="PANTHER" id="PTHR38592">
    <property type="entry name" value="BLL4819 PROTEIN"/>
    <property type="match status" value="1"/>
</dbReference>
<protein>
    <recommendedName>
        <fullName evidence="4">OpgC protein</fullName>
    </recommendedName>
</protein>
<proteinExistence type="predicted"/>
<reference evidence="2 3" key="1">
    <citation type="submission" date="2019-03" db="EMBL/GenBank/DDBJ databases">
        <title>Genomic Encyclopedia of Type Strains, Phase IV (KMG-IV): sequencing the most valuable type-strain genomes for metagenomic binning, comparative biology and taxonomic classification.</title>
        <authorList>
            <person name="Goeker M."/>
        </authorList>
    </citation>
    <scope>NUCLEOTIDE SEQUENCE [LARGE SCALE GENOMIC DNA]</scope>
    <source>
        <strain evidence="2 3">DSM 102969</strain>
    </source>
</reference>
<dbReference type="PIRSF" id="PIRSF028704">
    <property type="entry name" value="UPC028704"/>
    <property type="match status" value="1"/>
</dbReference>
<feature type="transmembrane region" description="Helical" evidence="1">
    <location>
        <begin position="185"/>
        <end position="202"/>
    </location>
</feature>
<keyword evidence="1" id="KW-1133">Transmembrane helix</keyword>
<dbReference type="InterPro" id="IPR014550">
    <property type="entry name" value="UCP028704_OpgC"/>
</dbReference>
<feature type="transmembrane region" description="Helical" evidence="1">
    <location>
        <begin position="66"/>
        <end position="83"/>
    </location>
</feature>
<keyword evidence="1" id="KW-0812">Transmembrane</keyword>
<evidence type="ECO:0000256" key="1">
    <source>
        <dbReference type="SAM" id="Phobius"/>
    </source>
</evidence>
<dbReference type="Proteomes" id="UP000294547">
    <property type="component" value="Unassembled WGS sequence"/>
</dbReference>
<feature type="transmembrane region" description="Helical" evidence="1">
    <location>
        <begin position="158"/>
        <end position="178"/>
    </location>
</feature>
<evidence type="ECO:0000313" key="3">
    <source>
        <dbReference type="Proteomes" id="UP000294547"/>
    </source>
</evidence>
<keyword evidence="3" id="KW-1185">Reference proteome</keyword>
<name>A0A4R6RKP5_9HYPH</name>
<dbReference type="PANTHER" id="PTHR38592:SF3">
    <property type="entry name" value="BLL4819 PROTEIN"/>
    <property type="match status" value="1"/>
</dbReference>
<feature type="transmembrane region" description="Helical" evidence="1">
    <location>
        <begin position="327"/>
        <end position="346"/>
    </location>
</feature>
<feature type="transmembrane region" description="Helical" evidence="1">
    <location>
        <begin position="30"/>
        <end position="46"/>
    </location>
</feature>
<feature type="transmembrane region" description="Helical" evidence="1">
    <location>
        <begin position="358"/>
        <end position="377"/>
    </location>
</feature>
<gene>
    <name evidence="2" type="ORF">EDD54_0125</name>
</gene>
<feature type="transmembrane region" description="Helical" evidence="1">
    <location>
        <begin position="214"/>
        <end position="231"/>
    </location>
</feature>
<feature type="transmembrane region" description="Helical" evidence="1">
    <location>
        <begin position="288"/>
        <end position="306"/>
    </location>
</feature>
<evidence type="ECO:0008006" key="4">
    <source>
        <dbReference type="Google" id="ProtNLM"/>
    </source>
</evidence>
<dbReference type="EMBL" id="SNXY01000006">
    <property type="protein sequence ID" value="TDP86256.1"/>
    <property type="molecule type" value="Genomic_DNA"/>
</dbReference>
<accession>A0A4R6RKP5</accession>
<evidence type="ECO:0000313" key="2">
    <source>
        <dbReference type="EMBL" id="TDP86256.1"/>
    </source>
</evidence>
<dbReference type="AlphaFoldDB" id="A0A4R6RKP5"/>
<dbReference type="OrthoDB" id="9775975at2"/>